<evidence type="ECO:0000313" key="2">
    <source>
        <dbReference type="EMBL" id="MBY8877904.1"/>
    </source>
</evidence>
<dbReference type="EMBL" id="JAINZZ010000008">
    <property type="protein sequence ID" value="MBY8877904.1"/>
    <property type="molecule type" value="Genomic_DNA"/>
</dbReference>
<gene>
    <name evidence="2" type="ORF">K7862_09725</name>
</gene>
<keyword evidence="2" id="KW-0378">Hydrolase</keyword>
<dbReference type="RefSeq" id="WP_222962054.1">
    <property type="nucleotide sequence ID" value="NZ_JAINZZ010000008.1"/>
</dbReference>
<name>A0ABS7Q805_9ACTN</name>
<dbReference type="PANTHER" id="PTHR37017:SF11">
    <property type="entry name" value="ESTERASE_LIPASE_THIOESTERASE DOMAIN-CONTAINING PROTEIN"/>
    <property type="match status" value="1"/>
</dbReference>
<accession>A0ABS7Q805</accession>
<evidence type="ECO:0000259" key="1">
    <source>
        <dbReference type="Pfam" id="PF12697"/>
    </source>
</evidence>
<dbReference type="Pfam" id="PF12697">
    <property type="entry name" value="Abhydrolase_6"/>
    <property type="match status" value="1"/>
</dbReference>
<evidence type="ECO:0000313" key="3">
    <source>
        <dbReference type="Proteomes" id="UP000778578"/>
    </source>
</evidence>
<dbReference type="PANTHER" id="PTHR37017">
    <property type="entry name" value="AB HYDROLASE-1 DOMAIN-CONTAINING PROTEIN-RELATED"/>
    <property type="match status" value="1"/>
</dbReference>
<sequence>MATFVLVPGADGSAWYWHLVAPALRAHGHDVVTLDLPSHDSADLDAFADAITAAASDALAAAGREDRAGRPLVLVAASLAGFSAPLVCGRMDVDRLVLVNAMVPRPGETAGEWWGATGQPAARAARAEAMGRHGADAEFDLRTDFFHDVPAAVTEEAFAAAPGGPPSGVFAQPWPLKEWPSVPTRFIQGADDRFFPADFQRRVVGERLGIEVEELPGGHLMALSRPQELTEALLKEA</sequence>
<dbReference type="InterPro" id="IPR052897">
    <property type="entry name" value="Sec-Metab_Biosynth_Hydrolase"/>
</dbReference>
<dbReference type="InterPro" id="IPR029058">
    <property type="entry name" value="AB_hydrolase_fold"/>
</dbReference>
<dbReference type="SUPFAM" id="SSF53474">
    <property type="entry name" value="alpha/beta-Hydrolases"/>
    <property type="match status" value="1"/>
</dbReference>
<dbReference type="GO" id="GO:0016787">
    <property type="term" value="F:hydrolase activity"/>
    <property type="evidence" value="ECO:0007669"/>
    <property type="project" value="UniProtKB-KW"/>
</dbReference>
<reference evidence="2 3" key="1">
    <citation type="submission" date="2021-08" db="EMBL/GenBank/DDBJ databases">
        <title>WGS of actinomycetes from Thailand.</title>
        <authorList>
            <person name="Thawai C."/>
        </authorList>
    </citation>
    <scope>NUCLEOTIDE SEQUENCE [LARGE SCALE GENOMIC DNA]</scope>
    <source>
        <strain evidence="2 3">PLK6-54</strain>
    </source>
</reference>
<comment type="caution">
    <text evidence="2">The sequence shown here is derived from an EMBL/GenBank/DDBJ whole genome shotgun (WGS) entry which is preliminary data.</text>
</comment>
<dbReference type="Proteomes" id="UP000778578">
    <property type="component" value="Unassembled WGS sequence"/>
</dbReference>
<keyword evidence="3" id="KW-1185">Reference proteome</keyword>
<proteinExistence type="predicted"/>
<organism evidence="2 3">
    <name type="scientific">Actinacidiphila acidipaludis</name>
    <dbReference type="NCBI Taxonomy" id="2873382"/>
    <lineage>
        <taxon>Bacteria</taxon>
        <taxon>Bacillati</taxon>
        <taxon>Actinomycetota</taxon>
        <taxon>Actinomycetes</taxon>
        <taxon>Kitasatosporales</taxon>
        <taxon>Streptomycetaceae</taxon>
        <taxon>Actinacidiphila</taxon>
    </lineage>
</organism>
<feature type="domain" description="AB hydrolase-1" evidence="1">
    <location>
        <begin position="4"/>
        <end position="231"/>
    </location>
</feature>
<dbReference type="Gene3D" id="3.40.50.1820">
    <property type="entry name" value="alpha/beta hydrolase"/>
    <property type="match status" value="1"/>
</dbReference>
<protein>
    <submittedName>
        <fullName evidence="2">Alpha/beta hydrolase</fullName>
    </submittedName>
</protein>
<dbReference type="InterPro" id="IPR000073">
    <property type="entry name" value="AB_hydrolase_1"/>
</dbReference>